<sequence>MIMQNQHDSAAASPLKTTVLGALKDCRSGVAYIEFAYSLPIFILLCMYGVELANIAITNARVSNIASMMADGAARVRDRIDEADINELMVGAKFAGQGIDITNYGRIMISTVEDNAATATADDQTVTWRRCKGKEVPASGDVKVPEGPTLSAPVTANGTQIAAKPGNPVIFAQIIYKYQPIITDKFFGPITMNYSSAYSVRDRVVQTMQNGGSLADSAKSLCSAYNV</sequence>
<accession>A0A7W9AKC0</accession>
<organism evidence="1 2">
    <name type="scientific">Sphingobium boeckii</name>
    <dbReference type="NCBI Taxonomy" id="1082345"/>
    <lineage>
        <taxon>Bacteria</taxon>
        <taxon>Pseudomonadati</taxon>
        <taxon>Pseudomonadota</taxon>
        <taxon>Alphaproteobacteria</taxon>
        <taxon>Sphingomonadales</taxon>
        <taxon>Sphingomonadaceae</taxon>
        <taxon>Sphingobium</taxon>
    </lineage>
</organism>
<dbReference type="EMBL" id="JACIJC010000005">
    <property type="protein sequence ID" value="MBB5687262.1"/>
    <property type="molecule type" value="Genomic_DNA"/>
</dbReference>
<name>A0A7W9AKC0_9SPHN</name>
<evidence type="ECO:0000313" key="2">
    <source>
        <dbReference type="Proteomes" id="UP000549617"/>
    </source>
</evidence>
<comment type="caution">
    <text evidence="1">The sequence shown here is derived from an EMBL/GenBank/DDBJ whole genome shotgun (WGS) entry which is preliminary data.</text>
</comment>
<dbReference type="Proteomes" id="UP000549617">
    <property type="component" value="Unassembled WGS sequence"/>
</dbReference>
<dbReference type="RefSeq" id="WP_184020562.1">
    <property type="nucleotide sequence ID" value="NZ_JACIJC010000005.1"/>
</dbReference>
<protein>
    <submittedName>
        <fullName evidence="1">Flp pilus assembly protein TadG</fullName>
    </submittedName>
</protein>
<proteinExistence type="predicted"/>
<gene>
    <name evidence="1" type="ORF">FHS49_003290</name>
</gene>
<dbReference type="AlphaFoldDB" id="A0A7W9AKC0"/>
<evidence type="ECO:0000313" key="1">
    <source>
        <dbReference type="EMBL" id="MBB5687262.1"/>
    </source>
</evidence>
<keyword evidence="2" id="KW-1185">Reference proteome</keyword>
<reference evidence="1 2" key="1">
    <citation type="submission" date="2020-08" db="EMBL/GenBank/DDBJ databases">
        <title>Genomic Encyclopedia of Type Strains, Phase IV (KMG-IV): sequencing the most valuable type-strain genomes for metagenomic binning, comparative biology and taxonomic classification.</title>
        <authorList>
            <person name="Goeker M."/>
        </authorList>
    </citation>
    <scope>NUCLEOTIDE SEQUENCE [LARGE SCALE GENOMIC DNA]</scope>
    <source>
        <strain evidence="1 2">DSM 25079</strain>
    </source>
</reference>